<evidence type="ECO:0000313" key="4">
    <source>
        <dbReference type="Proteomes" id="UP000033699"/>
    </source>
</evidence>
<keyword evidence="4" id="KW-1185">Reference proteome</keyword>
<reference evidence="3 4" key="1">
    <citation type="submission" date="2015-02" db="EMBL/GenBank/DDBJ databases">
        <authorList>
            <person name="Ju K.-S."/>
            <person name="Doroghazi J.R."/>
            <person name="Metcalf W."/>
        </authorList>
    </citation>
    <scope>NUCLEOTIDE SEQUENCE [LARGE SCALE GENOMIC DNA]</scope>
    <source>
        <strain evidence="3 4">ATCC 31215</strain>
    </source>
</reference>
<feature type="transmembrane region" description="Helical" evidence="2">
    <location>
        <begin position="7"/>
        <end position="26"/>
    </location>
</feature>
<comment type="caution">
    <text evidence="3">The sequence shown here is derived from an EMBL/GenBank/DDBJ whole genome shotgun (WGS) entry which is preliminary data.</text>
</comment>
<dbReference type="AlphaFoldDB" id="A0A0F2TJ72"/>
<gene>
    <name evidence="3" type="ORF">VM95_13130</name>
</gene>
<sequence>MPRPSAGQLCLGSFTVVAATVALLAVSGATGVLAVAVLVGFALALGTAVTLLSQPASDRRSAAARRAEHFSPTTGRAHARQP</sequence>
<protein>
    <submittedName>
        <fullName evidence="3">Uncharacterized protein</fullName>
    </submittedName>
</protein>
<dbReference type="EMBL" id="JZKH01000021">
    <property type="protein sequence ID" value="KJS61772.1"/>
    <property type="molecule type" value="Genomic_DNA"/>
</dbReference>
<feature type="region of interest" description="Disordered" evidence="1">
    <location>
        <begin position="60"/>
        <end position="82"/>
    </location>
</feature>
<evidence type="ECO:0000313" key="3">
    <source>
        <dbReference type="EMBL" id="KJS61772.1"/>
    </source>
</evidence>
<evidence type="ECO:0000256" key="2">
    <source>
        <dbReference type="SAM" id="Phobius"/>
    </source>
</evidence>
<evidence type="ECO:0000256" key="1">
    <source>
        <dbReference type="SAM" id="MobiDB-lite"/>
    </source>
</evidence>
<keyword evidence="2" id="KW-0472">Membrane</keyword>
<keyword evidence="2" id="KW-0812">Transmembrane</keyword>
<organism evidence="3 4">
    <name type="scientific">Streptomyces rubellomurinus (strain ATCC 31215)</name>
    <dbReference type="NCBI Taxonomy" id="359131"/>
    <lineage>
        <taxon>Bacteria</taxon>
        <taxon>Bacillati</taxon>
        <taxon>Actinomycetota</taxon>
        <taxon>Actinomycetes</taxon>
        <taxon>Kitasatosporales</taxon>
        <taxon>Streptomycetaceae</taxon>
        <taxon>Streptomyces</taxon>
    </lineage>
</organism>
<accession>A0A0F2TJ72</accession>
<feature type="compositionally biased region" description="Basic and acidic residues" evidence="1">
    <location>
        <begin position="60"/>
        <end position="69"/>
    </location>
</feature>
<feature type="transmembrane region" description="Helical" evidence="2">
    <location>
        <begin position="32"/>
        <end position="52"/>
    </location>
</feature>
<proteinExistence type="predicted"/>
<keyword evidence="2" id="KW-1133">Transmembrane helix</keyword>
<name>A0A0F2TJ72_STRR3</name>
<dbReference type="Proteomes" id="UP000033699">
    <property type="component" value="Unassembled WGS sequence"/>
</dbReference>
<dbReference type="PATRIC" id="fig|359131.3.peg.2829"/>
<dbReference type="RefSeq" id="WP_045695812.1">
    <property type="nucleotide sequence ID" value="NZ_JZKH01000021.1"/>
</dbReference>